<dbReference type="GeneID" id="27706227"/>
<dbReference type="AlphaFoldDB" id="A0A0D2KJZ2"/>
<feature type="transmembrane region" description="Helical" evidence="6">
    <location>
        <begin position="463"/>
        <end position="492"/>
    </location>
</feature>
<dbReference type="PANTHER" id="PTHR23502:SF29">
    <property type="entry name" value="TRANSPORTER, PUTATIVE (AFU_ORTHOLOGUE AFUA_6G06680)-RELATED"/>
    <property type="match status" value="1"/>
</dbReference>
<dbReference type="Pfam" id="PF07690">
    <property type="entry name" value="MFS_1"/>
    <property type="match status" value="1"/>
</dbReference>
<feature type="transmembrane region" description="Helical" evidence="6">
    <location>
        <begin position="529"/>
        <end position="551"/>
    </location>
</feature>
<dbReference type="PANTHER" id="PTHR23502">
    <property type="entry name" value="MAJOR FACILITATOR SUPERFAMILY"/>
    <property type="match status" value="1"/>
</dbReference>
<proteinExistence type="predicted"/>
<evidence type="ECO:0000256" key="5">
    <source>
        <dbReference type="SAM" id="MobiDB-lite"/>
    </source>
</evidence>
<gene>
    <name evidence="8" type="ORF">Z520_00481</name>
</gene>
<feature type="region of interest" description="Disordered" evidence="5">
    <location>
        <begin position="279"/>
        <end position="318"/>
    </location>
</feature>
<keyword evidence="4 6" id="KW-0472">Membrane</keyword>
<evidence type="ECO:0000259" key="7">
    <source>
        <dbReference type="PROSITE" id="PS50850"/>
    </source>
</evidence>
<sequence>MAFGILEIKAEHHVAGTVLLDQRAAHSEAVTNPLKHGRGKDDNIILAPQPSEDPNDPLNWSNPKKYAVFAIIAFGTLFIVSVAGGMLSPGLIRISMDLKQSPTAISKLSGYMQLASGATGPFISAWARKCGKRPVYLLSSVLGLIGCIIGECATGYNQLVAARVIQGIASAAYESLVLSSVGDLFFVHERAPLMALVILVWTAATVAVSIIAGPITTNLGWKYNFHILMPLLAVQTIAAIFFMPETVYRRDAIYEIDVLGSDEDLQKLGYVEHRHQRRQRKDNDIKVQEDGKDERDVAEAENAELGRTTTSATTASTIPPPKTWLQQMAVYNGIFVQDSILKMVIACPAILLNLSALWAVFAYGSSVCWQITTAVMASIFFAGPPYLYTTAQIGYTSVGSMIGALLACLIMGIIADPITKAMSRRNRGVFEPEFHLPMVFVGSAFAIAGMIGEGHAITQAQSVYLICFCWGLNSFGLGVIAISVNTYILAAFRNYSTEIFIMAMVFRSFVGYGIADVIVDWYMSAGPVQIFDITAGIVGAFCLLSVPLYVFGKRYRSYWQHHNLIKILNLETDKTGTEDA</sequence>
<evidence type="ECO:0000256" key="1">
    <source>
        <dbReference type="ARBA" id="ARBA00004141"/>
    </source>
</evidence>
<feature type="transmembrane region" description="Helical" evidence="6">
    <location>
        <begin position="168"/>
        <end position="187"/>
    </location>
</feature>
<feature type="transmembrane region" description="Helical" evidence="6">
    <location>
        <begin position="436"/>
        <end position="457"/>
    </location>
</feature>
<dbReference type="PROSITE" id="PS50850">
    <property type="entry name" value="MFS"/>
    <property type="match status" value="1"/>
</dbReference>
<dbReference type="Proteomes" id="UP000053411">
    <property type="component" value="Unassembled WGS sequence"/>
</dbReference>
<feature type="transmembrane region" description="Helical" evidence="6">
    <location>
        <begin position="66"/>
        <end position="87"/>
    </location>
</feature>
<dbReference type="SUPFAM" id="SSF103473">
    <property type="entry name" value="MFS general substrate transporter"/>
    <property type="match status" value="1"/>
</dbReference>
<dbReference type="GO" id="GO:0005886">
    <property type="term" value="C:plasma membrane"/>
    <property type="evidence" value="ECO:0007669"/>
    <property type="project" value="TreeGrafter"/>
</dbReference>
<dbReference type="OrthoDB" id="2585655at2759"/>
<accession>A0A0D2KJZ2</accession>
<keyword evidence="2 6" id="KW-0812">Transmembrane</keyword>
<evidence type="ECO:0000313" key="8">
    <source>
        <dbReference type="EMBL" id="KIY03790.1"/>
    </source>
</evidence>
<keyword evidence="3 6" id="KW-1133">Transmembrane helix</keyword>
<dbReference type="InterPro" id="IPR036259">
    <property type="entry name" value="MFS_trans_sf"/>
</dbReference>
<feature type="domain" description="Major facilitator superfamily (MFS) profile" evidence="7">
    <location>
        <begin position="69"/>
        <end position="557"/>
    </location>
</feature>
<evidence type="ECO:0000256" key="6">
    <source>
        <dbReference type="SAM" id="Phobius"/>
    </source>
</evidence>
<name>A0A0D2KJZ2_9EURO</name>
<feature type="transmembrane region" description="Helical" evidence="6">
    <location>
        <begin position="499"/>
        <end position="523"/>
    </location>
</feature>
<reference evidence="8 9" key="1">
    <citation type="submission" date="2015-01" db="EMBL/GenBank/DDBJ databases">
        <title>The Genome Sequence of Fonsecaea multimorphosa CBS 102226.</title>
        <authorList>
            <consortium name="The Broad Institute Genomics Platform"/>
            <person name="Cuomo C."/>
            <person name="de Hoog S."/>
            <person name="Gorbushina A."/>
            <person name="Stielow B."/>
            <person name="Teixiera M."/>
            <person name="Abouelleil A."/>
            <person name="Chapman S.B."/>
            <person name="Priest M."/>
            <person name="Young S.K."/>
            <person name="Wortman J."/>
            <person name="Nusbaum C."/>
            <person name="Birren B."/>
        </authorList>
    </citation>
    <scope>NUCLEOTIDE SEQUENCE [LARGE SCALE GENOMIC DNA]</scope>
    <source>
        <strain evidence="8 9">CBS 102226</strain>
    </source>
</reference>
<dbReference type="VEuPathDB" id="FungiDB:Z520_00481"/>
<dbReference type="InterPro" id="IPR011701">
    <property type="entry name" value="MFS"/>
</dbReference>
<evidence type="ECO:0000313" key="9">
    <source>
        <dbReference type="Proteomes" id="UP000053411"/>
    </source>
</evidence>
<feature type="transmembrane region" description="Helical" evidence="6">
    <location>
        <begin position="134"/>
        <end position="156"/>
    </location>
</feature>
<feature type="transmembrane region" description="Helical" evidence="6">
    <location>
        <begin position="393"/>
        <end position="415"/>
    </location>
</feature>
<dbReference type="RefSeq" id="XP_016637912.1">
    <property type="nucleotide sequence ID" value="XM_016771002.1"/>
</dbReference>
<feature type="compositionally biased region" description="Basic and acidic residues" evidence="5">
    <location>
        <begin position="281"/>
        <end position="298"/>
    </location>
</feature>
<keyword evidence="9" id="KW-1185">Reference proteome</keyword>
<comment type="subcellular location">
    <subcellularLocation>
        <location evidence="1">Membrane</location>
        <topology evidence="1">Multi-pass membrane protein</topology>
    </subcellularLocation>
</comment>
<dbReference type="GO" id="GO:0022857">
    <property type="term" value="F:transmembrane transporter activity"/>
    <property type="evidence" value="ECO:0007669"/>
    <property type="project" value="InterPro"/>
</dbReference>
<protein>
    <recommendedName>
        <fullName evidence="7">Major facilitator superfamily (MFS) profile domain-containing protein</fullName>
    </recommendedName>
</protein>
<evidence type="ECO:0000256" key="3">
    <source>
        <dbReference type="ARBA" id="ARBA00022989"/>
    </source>
</evidence>
<dbReference type="EMBL" id="KN848062">
    <property type="protein sequence ID" value="KIY03790.1"/>
    <property type="molecule type" value="Genomic_DNA"/>
</dbReference>
<dbReference type="Gene3D" id="1.20.1250.20">
    <property type="entry name" value="MFS general substrate transporter like domains"/>
    <property type="match status" value="1"/>
</dbReference>
<feature type="transmembrane region" description="Helical" evidence="6">
    <location>
        <begin position="193"/>
        <end position="213"/>
    </location>
</feature>
<dbReference type="InterPro" id="IPR020846">
    <property type="entry name" value="MFS_dom"/>
</dbReference>
<evidence type="ECO:0000256" key="4">
    <source>
        <dbReference type="ARBA" id="ARBA00023136"/>
    </source>
</evidence>
<feature type="compositionally biased region" description="Low complexity" evidence="5">
    <location>
        <begin position="308"/>
        <end position="317"/>
    </location>
</feature>
<organism evidence="8 9">
    <name type="scientific">Fonsecaea multimorphosa CBS 102226</name>
    <dbReference type="NCBI Taxonomy" id="1442371"/>
    <lineage>
        <taxon>Eukaryota</taxon>
        <taxon>Fungi</taxon>
        <taxon>Dikarya</taxon>
        <taxon>Ascomycota</taxon>
        <taxon>Pezizomycotina</taxon>
        <taxon>Eurotiomycetes</taxon>
        <taxon>Chaetothyriomycetidae</taxon>
        <taxon>Chaetothyriales</taxon>
        <taxon>Herpotrichiellaceae</taxon>
        <taxon>Fonsecaea</taxon>
    </lineage>
</organism>
<evidence type="ECO:0000256" key="2">
    <source>
        <dbReference type="ARBA" id="ARBA00022692"/>
    </source>
</evidence>
<feature type="transmembrane region" description="Helical" evidence="6">
    <location>
        <begin position="225"/>
        <end position="243"/>
    </location>
</feature>